<feature type="compositionally biased region" description="Basic and acidic residues" evidence="1">
    <location>
        <begin position="1091"/>
        <end position="1101"/>
    </location>
</feature>
<proteinExistence type="predicted"/>
<dbReference type="InterPro" id="IPR002477">
    <property type="entry name" value="Peptidoglycan-bd-like"/>
</dbReference>
<dbReference type="Pfam" id="PF01471">
    <property type="entry name" value="PG_binding_1"/>
    <property type="match status" value="1"/>
</dbReference>
<organism evidence="3 4">
    <name type="scientific">Lysobacter capsici AZ78</name>
    <dbReference type="NCBI Taxonomy" id="1444315"/>
    <lineage>
        <taxon>Bacteria</taxon>
        <taxon>Pseudomonadati</taxon>
        <taxon>Pseudomonadota</taxon>
        <taxon>Gammaproteobacteria</taxon>
        <taxon>Lysobacterales</taxon>
        <taxon>Lysobacteraceae</taxon>
        <taxon>Lysobacter</taxon>
    </lineage>
</organism>
<feature type="compositionally biased region" description="Polar residues" evidence="1">
    <location>
        <begin position="678"/>
        <end position="698"/>
    </location>
</feature>
<protein>
    <recommendedName>
        <fullName evidence="2">Peptidoglycan binding-like domain-containing protein</fullName>
    </recommendedName>
</protein>
<evidence type="ECO:0000313" key="3">
    <source>
        <dbReference type="EMBL" id="KWS05581.1"/>
    </source>
</evidence>
<name>A0A108UAJ7_9GAMM</name>
<evidence type="ECO:0000259" key="2">
    <source>
        <dbReference type="Pfam" id="PF01471"/>
    </source>
</evidence>
<comment type="caution">
    <text evidence="3">The sequence shown here is derived from an EMBL/GenBank/DDBJ whole genome shotgun (WGS) entry which is preliminary data.</text>
</comment>
<accession>A0A108UAJ7</accession>
<dbReference type="AlphaFoldDB" id="A0A108UAJ7"/>
<keyword evidence="4" id="KW-1185">Reference proteome</keyword>
<feature type="compositionally biased region" description="Basic and acidic residues" evidence="1">
    <location>
        <begin position="941"/>
        <end position="950"/>
    </location>
</feature>
<feature type="region of interest" description="Disordered" evidence="1">
    <location>
        <begin position="647"/>
        <end position="706"/>
    </location>
</feature>
<dbReference type="InterPro" id="IPR036365">
    <property type="entry name" value="PGBD-like_sf"/>
</dbReference>
<dbReference type="InterPro" id="IPR036366">
    <property type="entry name" value="PGBDSf"/>
</dbReference>
<sequence length="1101" mass="116473">MASAIHPEDFDKLSKNAGERSLLEIATREHAEGRNVVIWSDDKHFASPQIQRQLQQELPGLQTKTTAELLDQSLRDNFISEAEYRQHLAGYRTQSVFQESPRLNSFDPSLFGAAADLAEGDVSLRAPNGQRGFASTEFLIGDSPRHTLLRSGGLLATGIDVSLSARRVADQLDQNNPTAAQSEAQHAVARNAGGWIGGASVGVIATAASTGPGVVGFIVIGGAAVAGSHVGEHVADVLDSYKTFKQTDRDGVHWQSNGRQWVRQDLGDMLDDGQNKPVMQTFSADPEKANELNYRASNVATELAMGTLPPPRNPYSQAAAQGDPASLRRADWERNPQTGAWDRNVIVGFEQPGVPIIRVDSASAERAAELDRASAQVIRDNIANGPAPIAARYQMVHRGEGWERFGVVPPSIQSALRDDSLIASDGKLYQRAADGQWQRNGEAGIAAGNLRQELESTRAVLQPQLAQHEQQVAAVAQRQPPTLEDIERTDLLATYKVHNVNPKPEQLEAALEAVRRTQHEHGVAPLASSLHLGRNARGGFDIDSPIEHIGRDADGANRVQAVTSPLEVQLAMLDLRSPPPTTPQPPELRIANLSPQQHDALEQVVREANRLGLTRDDVQDAAKQAVAGAIAADRAPELVVGLADADRGRVPHAPEGPREPEASSPAPTAQPADALASEMSQTSHATQPRTDGAHSSSEPPQAEPPVAMPAPAVVAAAAAPIRNADAVRVVASPEPAPVVAAAPTLALAEANRPTPTIEPVPAFASVPHQTEAAAVSASAAVPAPDGATAIRNHEAMPSLAAPTQEVALDDGSLRRGDRGQDVELLQYRLQRVGYQSPDGTPLPQHGAYDTVTEQAVRQCQRDQGLPDTGVADPTTQQTILAAQHARIESQKAADQTAPAPTQESAHAVARATTTEPAQTALAHDAVAQTDAGMRNAAPGETRADAADRTTDLSAPVQRAEQVATGPAPRTSTAADVETHARGGSAMDVSRLSPNDQAMFAKIRGNVSADVPDETVAALMLAAKRNGIADAGSIGPIGAANGKLWLGKDVPGFHTGVSLSEPPPALQDTVRETQAFNRQRDQQQTQEAAQRGQDDPGRGAKL</sequence>
<feature type="compositionally biased region" description="Low complexity" evidence="1">
    <location>
        <begin position="1073"/>
        <end position="1090"/>
    </location>
</feature>
<gene>
    <name evidence="3" type="ORF">AZ78_3133</name>
</gene>
<feature type="region of interest" description="Disordered" evidence="1">
    <location>
        <begin position="885"/>
        <end position="918"/>
    </location>
</feature>
<dbReference type="Proteomes" id="UP000023435">
    <property type="component" value="Unassembled WGS sequence"/>
</dbReference>
<evidence type="ECO:0000313" key="4">
    <source>
        <dbReference type="Proteomes" id="UP000023435"/>
    </source>
</evidence>
<dbReference type="EMBL" id="JAJA02000001">
    <property type="protein sequence ID" value="KWS05581.1"/>
    <property type="molecule type" value="Genomic_DNA"/>
</dbReference>
<feature type="region of interest" description="Disordered" evidence="1">
    <location>
        <begin position="936"/>
        <end position="989"/>
    </location>
</feature>
<reference evidence="3 4" key="1">
    <citation type="journal article" date="2014" name="Genome Announc.">
        <title>Draft Genome Sequence of Lysobacter capsici AZ78, a Bacterium Antagonistic to Plant-Pathogenic Oomycetes.</title>
        <authorList>
            <person name="Puopolo G."/>
            <person name="Sonego P."/>
            <person name="Engelen K."/>
            <person name="Pertot I."/>
        </authorList>
    </citation>
    <scope>NUCLEOTIDE SEQUENCE [LARGE SCALE GENOMIC DNA]</scope>
    <source>
        <strain evidence="3 4">AZ78</strain>
    </source>
</reference>
<evidence type="ECO:0000256" key="1">
    <source>
        <dbReference type="SAM" id="MobiDB-lite"/>
    </source>
</evidence>
<feature type="region of interest" description="Disordered" evidence="1">
    <location>
        <begin position="1054"/>
        <end position="1101"/>
    </location>
</feature>
<dbReference type="Gene3D" id="1.10.101.10">
    <property type="entry name" value="PGBD-like superfamily/PGBD"/>
    <property type="match status" value="1"/>
</dbReference>
<feature type="domain" description="Peptidoglycan binding-like" evidence="2">
    <location>
        <begin position="818"/>
        <end position="877"/>
    </location>
</feature>
<dbReference type="SUPFAM" id="SSF47090">
    <property type="entry name" value="PGBD-like"/>
    <property type="match status" value="1"/>
</dbReference>